<accession>A0ABR6ELC3</accession>
<reference evidence="2" key="1">
    <citation type="journal article" date="2020" name="Syst. Appl. Microbiol.">
        <title>Streptomyces alkaliterrae sp. nov., isolated from an alkaline soil, and emended descriptions of Streptomyces alkaliphilus, Streptomyces calidiresistens and Streptomyces durbertensis.</title>
        <authorList>
            <person name="Swiecimska M."/>
            <person name="Golinska P."/>
            <person name="Nouioui I."/>
            <person name="Wypij M."/>
            <person name="Rai M."/>
            <person name="Sangal V."/>
            <person name="Goodfellow M."/>
        </authorList>
    </citation>
    <scope>NUCLEOTIDE SEQUENCE [LARGE SCALE GENOMIC DNA]</scope>
    <source>
        <strain evidence="2">DSM 104538</strain>
    </source>
</reference>
<name>A0ABR6ELC3_9ACTN</name>
<protein>
    <submittedName>
        <fullName evidence="1">Uncharacterized protein</fullName>
    </submittedName>
</protein>
<evidence type="ECO:0000313" key="2">
    <source>
        <dbReference type="Proteomes" id="UP000766698"/>
    </source>
</evidence>
<sequence length="73" mass="7873">MLIGRAEAAPERDLRRLVDHTKLSLVPALAAHGLVWCDEPPPLVPAPGFRDAGEVGVAELAALLAALRRWEAR</sequence>
<dbReference type="EMBL" id="WMLF01000412">
    <property type="protein sequence ID" value="MBB1246124.1"/>
    <property type="molecule type" value="Genomic_DNA"/>
</dbReference>
<keyword evidence="2" id="KW-1185">Reference proteome</keyword>
<organism evidence="1 2">
    <name type="scientific">Streptomyces durbertensis</name>
    <dbReference type="NCBI Taxonomy" id="2448886"/>
    <lineage>
        <taxon>Bacteria</taxon>
        <taxon>Bacillati</taxon>
        <taxon>Actinomycetota</taxon>
        <taxon>Actinomycetes</taxon>
        <taxon>Kitasatosporales</taxon>
        <taxon>Streptomycetaceae</taxon>
        <taxon>Streptomyces</taxon>
    </lineage>
</organism>
<comment type="caution">
    <text evidence="1">The sequence shown here is derived from an EMBL/GenBank/DDBJ whole genome shotgun (WGS) entry which is preliminary data.</text>
</comment>
<dbReference type="Proteomes" id="UP000766698">
    <property type="component" value="Unassembled WGS sequence"/>
</dbReference>
<proteinExistence type="predicted"/>
<evidence type="ECO:0000313" key="1">
    <source>
        <dbReference type="EMBL" id="MBB1246124.1"/>
    </source>
</evidence>
<gene>
    <name evidence="1" type="ORF">GL263_21575</name>
</gene>
<dbReference type="RefSeq" id="WP_182857400.1">
    <property type="nucleotide sequence ID" value="NZ_WMLF01000412.1"/>
</dbReference>